<dbReference type="InterPro" id="IPR018723">
    <property type="entry name" value="DUF2254_membrane"/>
</dbReference>
<name>A0ABU8DZV3_9ACTN</name>
<accession>A0ABU8DZV3</accession>
<keyword evidence="1" id="KW-1133">Transmembrane helix</keyword>
<gene>
    <name evidence="2" type="ORF">UXQ13_00490</name>
</gene>
<dbReference type="Pfam" id="PF10011">
    <property type="entry name" value="DUF2254"/>
    <property type="match status" value="1"/>
</dbReference>
<dbReference type="Proteomes" id="UP001373496">
    <property type="component" value="Unassembled WGS sequence"/>
</dbReference>
<feature type="transmembrane region" description="Helical" evidence="1">
    <location>
        <begin position="21"/>
        <end position="39"/>
    </location>
</feature>
<dbReference type="RefSeq" id="WP_225234371.1">
    <property type="nucleotide sequence ID" value="NZ_JBAPLV010000001.1"/>
</dbReference>
<feature type="transmembrane region" description="Helical" evidence="1">
    <location>
        <begin position="109"/>
        <end position="131"/>
    </location>
</feature>
<feature type="transmembrane region" description="Helical" evidence="1">
    <location>
        <begin position="66"/>
        <end position="89"/>
    </location>
</feature>
<protein>
    <submittedName>
        <fullName evidence="2">DUF2254 domain-containing protein</fullName>
    </submittedName>
</protein>
<organism evidence="2 3">
    <name type="scientific">Klenkia terrae</name>
    <dbReference type="NCBI Taxonomy" id="1052259"/>
    <lineage>
        <taxon>Bacteria</taxon>
        <taxon>Bacillati</taxon>
        <taxon>Actinomycetota</taxon>
        <taxon>Actinomycetes</taxon>
        <taxon>Geodermatophilales</taxon>
        <taxon>Geodermatophilaceae</taxon>
        <taxon>Klenkia</taxon>
    </lineage>
</organism>
<evidence type="ECO:0000256" key="1">
    <source>
        <dbReference type="SAM" id="Phobius"/>
    </source>
</evidence>
<dbReference type="EMBL" id="JBAPLV010000001">
    <property type="protein sequence ID" value="MEI4276932.1"/>
    <property type="molecule type" value="Genomic_DNA"/>
</dbReference>
<evidence type="ECO:0000313" key="3">
    <source>
        <dbReference type="Proteomes" id="UP001373496"/>
    </source>
</evidence>
<reference evidence="2 3" key="1">
    <citation type="submission" date="2024-03" db="EMBL/GenBank/DDBJ databases">
        <title>Draft genome sequence of Klenkia terrae.</title>
        <authorList>
            <person name="Duangmal K."/>
            <person name="Chantavorakit T."/>
        </authorList>
    </citation>
    <scope>NUCLEOTIDE SEQUENCE [LARGE SCALE GENOMIC DNA]</scope>
    <source>
        <strain evidence="2 3">JCM 17786</strain>
    </source>
</reference>
<keyword evidence="3" id="KW-1185">Reference proteome</keyword>
<feature type="transmembrane region" description="Helical" evidence="1">
    <location>
        <begin position="151"/>
        <end position="171"/>
    </location>
</feature>
<keyword evidence="1" id="KW-0472">Membrane</keyword>
<keyword evidence="1" id="KW-0812">Transmembrane</keyword>
<comment type="caution">
    <text evidence="2">The sequence shown here is derived from an EMBL/GenBank/DDBJ whole genome shotgun (WGS) entry which is preliminary data.</text>
</comment>
<proteinExistence type="predicted"/>
<evidence type="ECO:0000313" key="2">
    <source>
        <dbReference type="EMBL" id="MEI4276932.1"/>
    </source>
</evidence>
<sequence>MSRSSVPRRLWRRARGSLWPIPMAGVVLAIGLGVALPALDELLEGEDGRSPLTFAFGGGASAARDVLAAISGSLISVTGLVFSLTVVALQLSSSQYSPRVLQTFVTDRVVQLTLGQLVLTFVYALTVLRTVRTEDGGTTGTAFVPRLSITVAYLLTLGAVVALLLFLGHLARSLRVETMLRDVHDEAMRTYDEELGADPDAPAPTLPTGPATRLAVGSSGFLIDLDDEALARAAADCDAVVLLEPRIGDSVVAGVPVAHVWAAAGTDLHPLRAALGRHLHLAFERTVDRDVSYSLRKVVDIVARALSPGTNDPTTAVHGLGHVSALLGDLAHRPLGPAVTRDADGGTRLVVPQWSLPALLQLGLEEPLQYAEGSPAVLRRVAGVLRELAWRAPSGSLDAELRAWTDRLVAVAGRTADLDAGEVRGWRADVEDALAGRWTPSWPTAAAGTARTLPG</sequence>